<organism evidence="2 3">
    <name type="scientific">Svornostia abyssi</name>
    <dbReference type="NCBI Taxonomy" id="2898438"/>
    <lineage>
        <taxon>Bacteria</taxon>
        <taxon>Bacillati</taxon>
        <taxon>Actinomycetota</taxon>
        <taxon>Thermoleophilia</taxon>
        <taxon>Solirubrobacterales</taxon>
        <taxon>Baekduiaceae</taxon>
        <taxon>Svornostia</taxon>
    </lineage>
</organism>
<dbReference type="Proteomes" id="UP001058860">
    <property type="component" value="Chromosome"/>
</dbReference>
<keyword evidence="3" id="KW-1185">Reference proteome</keyword>
<name>A0ABY5PMS6_9ACTN</name>
<dbReference type="EMBL" id="CP088295">
    <property type="protein sequence ID" value="UUY06008.1"/>
    <property type="molecule type" value="Genomic_DNA"/>
</dbReference>
<protein>
    <submittedName>
        <fullName evidence="2">Uncharacterized protein</fullName>
    </submittedName>
</protein>
<evidence type="ECO:0000313" key="2">
    <source>
        <dbReference type="EMBL" id="UUY06008.1"/>
    </source>
</evidence>
<feature type="region of interest" description="Disordered" evidence="1">
    <location>
        <begin position="1"/>
        <end position="24"/>
    </location>
</feature>
<reference evidence="3" key="1">
    <citation type="submission" date="2021-11" db="EMBL/GenBank/DDBJ databases">
        <title>Cultivation dependent microbiological survey of springs from the worlds oldest radium mine currently devoted to the extraction of radon-saturated water.</title>
        <authorList>
            <person name="Kapinusova G."/>
            <person name="Smrhova T."/>
            <person name="Strejcek M."/>
            <person name="Suman J."/>
            <person name="Jani K."/>
            <person name="Pajer P."/>
            <person name="Uhlik O."/>
        </authorList>
    </citation>
    <scope>NUCLEOTIDE SEQUENCE [LARGE SCALE GENOMIC DNA]</scope>
    <source>
        <strain evidence="3">J379</strain>
    </source>
</reference>
<sequence length="193" mass="19911">MSIRSSGPVTSMALRSAGGEDVAHPGQALQDVRPVGAVAQHLAGALVQWRPRGLAGGLVAGDPHRHGAGHDARHRADAADLVVGLARDLPVLDEGDGILGRAGGAFEVERGAQGGAHRRAHRRWRDRRAGVGDAPSGVVLADLAGGDDIDDHGPRGGEAGDRLGEGVVRCMQFGVHWCPARYSGDDPGACDSR</sequence>
<accession>A0ABY5PMS6</accession>
<proteinExistence type="predicted"/>
<gene>
    <name evidence="2" type="ORF">LRS13_10980</name>
</gene>
<evidence type="ECO:0000256" key="1">
    <source>
        <dbReference type="SAM" id="MobiDB-lite"/>
    </source>
</evidence>
<evidence type="ECO:0000313" key="3">
    <source>
        <dbReference type="Proteomes" id="UP001058860"/>
    </source>
</evidence>